<dbReference type="InterPro" id="IPR035979">
    <property type="entry name" value="RBD_domain_sf"/>
</dbReference>
<feature type="region of interest" description="Disordered" evidence="7">
    <location>
        <begin position="1"/>
        <end position="33"/>
    </location>
</feature>
<evidence type="ECO:0000256" key="4">
    <source>
        <dbReference type="ARBA" id="ARBA00022884"/>
    </source>
</evidence>
<evidence type="ECO:0000259" key="8">
    <source>
        <dbReference type="PROSITE" id="PS50102"/>
    </source>
</evidence>
<sequence length="190" mass="20625">MSTAGDDSMELDNEPQQQQPTSSTYANTSAMQTHTRATAVRSIEGWIIMVTNVHEEADEEAIHDMFGEYGEIRNVHLNLDRRTGYVKGYALIEYSTIEEARAAIDGAHNTPLLEQNVQVDFAFVRPPPGKQGHNGEIRGGRGGGGGGGGGGGLRGNNNRGQRSGRSRSRNGGGGRDDNNRRRDDDEDEDL</sequence>
<dbReference type="GO" id="GO:0006396">
    <property type="term" value="P:RNA processing"/>
    <property type="evidence" value="ECO:0007669"/>
    <property type="project" value="InterPro"/>
</dbReference>
<dbReference type="InterPro" id="IPR033744">
    <property type="entry name" value="RRM_RBM8"/>
</dbReference>
<evidence type="ECO:0000256" key="3">
    <source>
        <dbReference type="ARBA" id="ARBA00022490"/>
    </source>
</evidence>
<evidence type="ECO:0000313" key="10">
    <source>
        <dbReference type="Proteomes" id="UP001302321"/>
    </source>
</evidence>
<dbReference type="SMART" id="SM00360">
    <property type="entry name" value="RRM"/>
    <property type="match status" value="1"/>
</dbReference>
<feature type="compositionally biased region" description="Gly residues" evidence="7">
    <location>
        <begin position="140"/>
        <end position="154"/>
    </location>
</feature>
<dbReference type="PANTHER" id="PTHR45894">
    <property type="entry name" value="RNA-BINDING PROTEIN 8A"/>
    <property type="match status" value="1"/>
</dbReference>
<evidence type="ECO:0000256" key="6">
    <source>
        <dbReference type="PROSITE-ProRule" id="PRU00176"/>
    </source>
</evidence>
<reference evidence="9" key="2">
    <citation type="submission" date="2023-05" db="EMBL/GenBank/DDBJ databases">
        <authorList>
            <consortium name="Lawrence Berkeley National Laboratory"/>
            <person name="Steindorff A."/>
            <person name="Hensen N."/>
            <person name="Bonometti L."/>
            <person name="Westerberg I."/>
            <person name="Brannstrom I.O."/>
            <person name="Guillou S."/>
            <person name="Cros-Aarteil S."/>
            <person name="Calhoun S."/>
            <person name="Haridas S."/>
            <person name="Kuo A."/>
            <person name="Mondo S."/>
            <person name="Pangilinan J."/>
            <person name="Riley R."/>
            <person name="Labutti K."/>
            <person name="Andreopoulos B."/>
            <person name="Lipzen A."/>
            <person name="Chen C."/>
            <person name="Yanf M."/>
            <person name="Daum C."/>
            <person name="Ng V."/>
            <person name="Clum A."/>
            <person name="Ohm R."/>
            <person name="Martin F."/>
            <person name="Silar P."/>
            <person name="Natvig D."/>
            <person name="Lalanne C."/>
            <person name="Gautier V."/>
            <person name="Ament-Velasquez S.L."/>
            <person name="Kruys A."/>
            <person name="Hutchinson M.I."/>
            <person name="Powell A.J."/>
            <person name="Barry K."/>
            <person name="Miller A.N."/>
            <person name="Grigoriev I.V."/>
            <person name="Debuchy R."/>
            <person name="Gladieux P."/>
            <person name="Thoren M.H."/>
            <person name="Johannesson H."/>
        </authorList>
    </citation>
    <scope>NUCLEOTIDE SEQUENCE</scope>
    <source>
        <strain evidence="9">CBS 892.96</strain>
    </source>
</reference>
<protein>
    <recommendedName>
        <fullName evidence="8">RRM domain-containing protein</fullName>
    </recommendedName>
</protein>
<dbReference type="Proteomes" id="UP001302321">
    <property type="component" value="Unassembled WGS sequence"/>
</dbReference>
<proteinExistence type="predicted"/>
<evidence type="ECO:0000256" key="2">
    <source>
        <dbReference type="ARBA" id="ARBA00004496"/>
    </source>
</evidence>
<comment type="caution">
    <text evidence="9">The sequence shown here is derived from an EMBL/GenBank/DDBJ whole genome shotgun (WGS) entry which is preliminary data.</text>
</comment>
<dbReference type="GO" id="GO:0005737">
    <property type="term" value="C:cytoplasm"/>
    <property type="evidence" value="ECO:0007669"/>
    <property type="project" value="UniProtKB-SubCell"/>
</dbReference>
<feature type="compositionally biased region" description="Polar residues" evidence="7">
    <location>
        <begin position="14"/>
        <end position="33"/>
    </location>
</feature>
<dbReference type="SUPFAM" id="SSF54928">
    <property type="entry name" value="RNA-binding domain, RBD"/>
    <property type="match status" value="1"/>
</dbReference>
<dbReference type="EMBL" id="MU866103">
    <property type="protein sequence ID" value="KAK4180138.1"/>
    <property type="molecule type" value="Genomic_DNA"/>
</dbReference>
<name>A0AAN6WDP9_9PEZI</name>
<dbReference type="GO" id="GO:0005634">
    <property type="term" value="C:nucleus"/>
    <property type="evidence" value="ECO:0007669"/>
    <property type="project" value="UniProtKB-SubCell"/>
</dbReference>
<gene>
    <name evidence="9" type="ORF">QBC36DRAFT_178367</name>
</gene>
<dbReference type="AlphaFoldDB" id="A0AAN6WDP9"/>
<feature type="compositionally biased region" description="Basic and acidic residues" evidence="7">
    <location>
        <begin position="174"/>
        <end position="183"/>
    </location>
</feature>
<evidence type="ECO:0000256" key="1">
    <source>
        <dbReference type="ARBA" id="ARBA00004123"/>
    </source>
</evidence>
<comment type="subcellular location">
    <subcellularLocation>
        <location evidence="2">Cytoplasm</location>
    </subcellularLocation>
    <subcellularLocation>
        <location evidence="1">Nucleus</location>
    </subcellularLocation>
</comment>
<keyword evidence="5" id="KW-0539">Nucleus</keyword>
<dbReference type="InterPro" id="IPR008111">
    <property type="entry name" value="RNA-bd_8"/>
</dbReference>
<evidence type="ECO:0000313" key="9">
    <source>
        <dbReference type="EMBL" id="KAK4180138.1"/>
    </source>
</evidence>
<keyword evidence="4 6" id="KW-0694">RNA-binding</keyword>
<dbReference type="PRINTS" id="PR01738">
    <property type="entry name" value="RNABINDINGM8"/>
</dbReference>
<evidence type="ECO:0000256" key="5">
    <source>
        <dbReference type="ARBA" id="ARBA00023242"/>
    </source>
</evidence>
<organism evidence="9 10">
    <name type="scientific">Triangularia setosa</name>
    <dbReference type="NCBI Taxonomy" id="2587417"/>
    <lineage>
        <taxon>Eukaryota</taxon>
        <taxon>Fungi</taxon>
        <taxon>Dikarya</taxon>
        <taxon>Ascomycota</taxon>
        <taxon>Pezizomycotina</taxon>
        <taxon>Sordariomycetes</taxon>
        <taxon>Sordariomycetidae</taxon>
        <taxon>Sordariales</taxon>
        <taxon>Podosporaceae</taxon>
        <taxon>Triangularia</taxon>
    </lineage>
</organism>
<dbReference type="InterPro" id="IPR000504">
    <property type="entry name" value="RRM_dom"/>
</dbReference>
<evidence type="ECO:0000256" key="7">
    <source>
        <dbReference type="SAM" id="MobiDB-lite"/>
    </source>
</evidence>
<dbReference type="PROSITE" id="PS50102">
    <property type="entry name" value="RRM"/>
    <property type="match status" value="1"/>
</dbReference>
<feature type="domain" description="RRM" evidence="8">
    <location>
        <begin position="46"/>
        <end position="124"/>
    </location>
</feature>
<keyword evidence="10" id="KW-1185">Reference proteome</keyword>
<dbReference type="GO" id="GO:0003729">
    <property type="term" value="F:mRNA binding"/>
    <property type="evidence" value="ECO:0007669"/>
    <property type="project" value="InterPro"/>
</dbReference>
<dbReference type="InterPro" id="IPR012677">
    <property type="entry name" value="Nucleotide-bd_a/b_plait_sf"/>
</dbReference>
<dbReference type="CDD" id="cd12324">
    <property type="entry name" value="RRM_RBM8"/>
    <property type="match status" value="1"/>
</dbReference>
<keyword evidence="3" id="KW-0963">Cytoplasm</keyword>
<dbReference type="Gene3D" id="3.30.70.330">
    <property type="match status" value="1"/>
</dbReference>
<reference evidence="9" key="1">
    <citation type="journal article" date="2023" name="Mol. Phylogenet. Evol.">
        <title>Genome-scale phylogeny and comparative genomics of the fungal order Sordariales.</title>
        <authorList>
            <person name="Hensen N."/>
            <person name="Bonometti L."/>
            <person name="Westerberg I."/>
            <person name="Brannstrom I.O."/>
            <person name="Guillou S."/>
            <person name="Cros-Aarteil S."/>
            <person name="Calhoun S."/>
            <person name="Haridas S."/>
            <person name="Kuo A."/>
            <person name="Mondo S."/>
            <person name="Pangilinan J."/>
            <person name="Riley R."/>
            <person name="LaButti K."/>
            <person name="Andreopoulos B."/>
            <person name="Lipzen A."/>
            <person name="Chen C."/>
            <person name="Yan M."/>
            <person name="Daum C."/>
            <person name="Ng V."/>
            <person name="Clum A."/>
            <person name="Steindorff A."/>
            <person name="Ohm R.A."/>
            <person name="Martin F."/>
            <person name="Silar P."/>
            <person name="Natvig D.O."/>
            <person name="Lalanne C."/>
            <person name="Gautier V."/>
            <person name="Ament-Velasquez S.L."/>
            <person name="Kruys A."/>
            <person name="Hutchinson M.I."/>
            <person name="Powell A.J."/>
            <person name="Barry K."/>
            <person name="Miller A.N."/>
            <person name="Grigoriev I.V."/>
            <person name="Debuchy R."/>
            <person name="Gladieux P."/>
            <person name="Hiltunen Thoren M."/>
            <person name="Johannesson H."/>
        </authorList>
    </citation>
    <scope>NUCLEOTIDE SEQUENCE</scope>
    <source>
        <strain evidence="9">CBS 892.96</strain>
    </source>
</reference>
<feature type="region of interest" description="Disordered" evidence="7">
    <location>
        <begin position="123"/>
        <end position="190"/>
    </location>
</feature>
<accession>A0AAN6WDP9</accession>
<dbReference type="Pfam" id="PF00076">
    <property type="entry name" value="RRM_1"/>
    <property type="match status" value="1"/>
</dbReference>